<dbReference type="EMBL" id="JBDIME010000054">
    <property type="protein sequence ID" value="MEN2793560.1"/>
    <property type="molecule type" value="Genomic_DNA"/>
</dbReference>
<name>A0ABU9YCL4_9SPHN</name>
<dbReference type="InterPro" id="IPR036390">
    <property type="entry name" value="WH_DNA-bd_sf"/>
</dbReference>
<keyword evidence="2" id="KW-0805">Transcription regulation</keyword>
<gene>
    <name evidence="6" type="ORF">ABC974_28345</name>
</gene>
<dbReference type="InterPro" id="IPR005119">
    <property type="entry name" value="LysR_subst-bd"/>
</dbReference>
<proteinExistence type="inferred from homology"/>
<comment type="caution">
    <text evidence="6">The sequence shown here is derived from an EMBL/GenBank/DDBJ whole genome shotgun (WGS) entry which is preliminary data.</text>
</comment>
<dbReference type="InterPro" id="IPR000847">
    <property type="entry name" value="LysR_HTH_N"/>
</dbReference>
<evidence type="ECO:0000313" key="6">
    <source>
        <dbReference type="EMBL" id="MEN2793560.1"/>
    </source>
</evidence>
<comment type="similarity">
    <text evidence="1">Belongs to the LysR transcriptional regulatory family.</text>
</comment>
<keyword evidence="4" id="KW-0804">Transcription</keyword>
<dbReference type="Proteomes" id="UP001419910">
    <property type="component" value="Unassembled WGS sequence"/>
</dbReference>
<dbReference type="Gene3D" id="1.10.10.10">
    <property type="entry name" value="Winged helix-like DNA-binding domain superfamily/Winged helix DNA-binding domain"/>
    <property type="match status" value="1"/>
</dbReference>
<keyword evidence="3" id="KW-0238">DNA-binding</keyword>
<dbReference type="PANTHER" id="PTHR30419:SF8">
    <property type="entry name" value="NITROGEN ASSIMILATION TRANSCRIPTIONAL ACTIVATOR-RELATED"/>
    <property type="match status" value="1"/>
</dbReference>
<evidence type="ECO:0000256" key="4">
    <source>
        <dbReference type="ARBA" id="ARBA00023163"/>
    </source>
</evidence>
<dbReference type="SUPFAM" id="SSF53850">
    <property type="entry name" value="Periplasmic binding protein-like II"/>
    <property type="match status" value="1"/>
</dbReference>
<dbReference type="Gene3D" id="3.40.190.290">
    <property type="match status" value="1"/>
</dbReference>
<dbReference type="InterPro" id="IPR050950">
    <property type="entry name" value="HTH-type_LysR_regulators"/>
</dbReference>
<evidence type="ECO:0000313" key="7">
    <source>
        <dbReference type="Proteomes" id="UP001419910"/>
    </source>
</evidence>
<dbReference type="RefSeq" id="WP_343892779.1">
    <property type="nucleotide sequence ID" value="NZ_BAAAEH010000064.1"/>
</dbReference>
<evidence type="ECO:0000256" key="3">
    <source>
        <dbReference type="ARBA" id="ARBA00023125"/>
    </source>
</evidence>
<evidence type="ECO:0000259" key="5">
    <source>
        <dbReference type="PROSITE" id="PS50931"/>
    </source>
</evidence>
<dbReference type="Pfam" id="PF00126">
    <property type="entry name" value="HTH_1"/>
    <property type="match status" value="1"/>
</dbReference>
<reference evidence="6 7" key="1">
    <citation type="submission" date="2024-05" db="EMBL/GenBank/DDBJ databases">
        <authorList>
            <person name="Liu Q."/>
            <person name="Xin Y.-H."/>
        </authorList>
    </citation>
    <scope>NUCLEOTIDE SEQUENCE [LARGE SCALE GENOMIC DNA]</scope>
    <source>
        <strain evidence="6 7">CGMCC 1.10181</strain>
    </source>
</reference>
<feature type="domain" description="HTH lysR-type" evidence="5">
    <location>
        <begin position="4"/>
        <end position="61"/>
    </location>
</feature>
<protein>
    <submittedName>
        <fullName evidence="6">LysR family transcriptional regulator</fullName>
    </submittedName>
</protein>
<dbReference type="CDD" id="cd05466">
    <property type="entry name" value="PBP2_LTTR_substrate"/>
    <property type="match status" value="1"/>
</dbReference>
<accession>A0ABU9YCL4</accession>
<organism evidence="6 7">
    <name type="scientific">Sphingomonas oligophenolica</name>
    <dbReference type="NCBI Taxonomy" id="301154"/>
    <lineage>
        <taxon>Bacteria</taxon>
        <taxon>Pseudomonadati</taxon>
        <taxon>Pseudomonadota</taxon>
        <taxon>Alphaproteobacteria</taxon>
        <taxon>Sphingomonadales</taxon>
        <taxon>Sphingomonadaceae</taxon>
        <taxon>Sphingomonas</taxon>
    </lineage>
</organism>
<dbReference type="PROSITE" id="PS50931">
    <property type="entry name" value="HTH_LYSR"/>
    <property type="match status" value="1"/>
</dbReference>
<keyword evidence="7" id="KW-1185">Reference proteome</keyword>
<evidence type="ECO:0000256" key="1">
    <source>
        <dbReference type="ARBA" id="ARBA00009437"/>
    </source>
</evidence>
<dbReference type="InterPro" id="IPR036388">
    <property type="entry name" value="WH-like_DNA-bd_sf"/>
</dbReference>
<dbReference type="PANTHER" id="PTHR30419">
    <property type="entry name" value="HTH-TYPE TRANSCRIPTIONAL REGULATOR YBHD"/>
    <property type="match status" value="1"/>
</dbReference>
<sequence length="298" mass="32146">MMPIDVRALEIFRAIADTGSATRAAERLHTTQPSVTRTILAFERACGFKLFERGRYGMALTEPGQVLLASVERNFAGLRTIQRTIRELKAGLHGALTAAAIPVLAEGEFGALVGAFMREHAQVRADLRVSAPDLVLKDIVTGEVDFGAVIGPAPPGIDLATLPIGRRTMGVAVAPGHRLADRRSIHFRELDGLPFVLTVRSHNSSVAVEAMMSEFRVQPSIIHEAGTQRTAAELVRNSGAIGFLDYEIIATLPPGSITAIALEPEVAWPINLLYRRDRKPSPVFAAFLGWLGSRASIA</sequence>
<evidence type="ECO:0000256" key="2">
    <source>
        <dbReference type="ARBA" id="ARBA00023015"/>
    </source>
</evidence>
<dbReference type="Pfam" id="PF03466">
    <property type="entry name" value="LysR_substrate"/>
    <property type="match status" value="1"/>
</dbReference>
<dbReference type="SUPFAM" id="SSF46785">
    <property type="entry name" value="Winged helix' DNA-binding domain"/>
    <property type="match status" value="1"/>
</dbReference>